<dbReference type="GO" id="GO:0000716">
    <property type="term" value="P:transcription-coupled nucleotide-excision repair, DNA damage recognition"/>
    <property type="evidence" value="ECO:0007669"/>
    <property type="project" value="UniProtKB-UniRule"/>
</dbReference>
<dbReference type="InterPro" id="IPR047112">
    <property type="entry name" value="RecG/Mfd"/>
</dbReference>
<dbReference type="CDD" id="cd17991">
    <property type="entry name" value="DEXHc_TRCF"/>
    <property type="match status" value="1"/>
</dbReference>
<dbReference type="PANTHER" id="PTHR47964">
    <property type="entry name" value="ATP-DEPENDENT DNA HELICASE HOMOLOG RECG, CHLOROPLASTIC"/>
    <property type="match status" value="1"/>
</dbReference>
<gene>
    <name evidence="9" type="primary">mfd</name>
    <name evidence="12" type="ordered locus">RUM_23050</name>
</gene>
<dbReference type="InterPro" id="IPR014001">
    <property type="entry name" value="Helicase_ATP-bd"/>
</dbReference>
<dbReference type="BioCyc" id="RCHA213810:RUM_RS11200-MONOMER"/>
<dbReference type="PATRIC" id="fig|213810.4.peg.2192"/>
<dbReference type="HAMAP" id="MF_00969">
    <property type="entry name" value="TRCF"/>
    <property type="match status" value="1"/>
</dbReference>
<dbReference type="Pfam" id="PF00270">
    <property type="entry name" value="DEAD"/>
    <property type="match status" value="1"/>
</dbReference>
<dbReference type="SMART" id="SM01058">
    <property type="entry name" value="CarD_TRCF"/>
    <property type="match status" value="1"/>
</dbReference>
<evidence type="ECO:0000256" key="8">
    <source>
        <dbReference type="ARBA" id="ARBA00023204"/>
    </source>
</evidence>
<dbReference type="Gene3D" id="3.30.2060.10">
    <property type="entry name" value="Penicillin-binding protein 1b domain"/>
    <property type="match status" value="1"/>
</dbReference>
<evidence type="ECO:0000259" key="10">
    <source>
        <dbReference type="PROSITE" id="PS51192"/>
    </source>
</evidence>
<dbReference type="InterPro" id="IPR037235">
    <property type="entry name" value="TRCF-like_C_D7"/>
</dbReference>
<sequence length="1156" mass="129440">MQFFKDTILELSAVQELQKYLNRGVSPISFSGVSHIHKAQLLAALACDTPGLVVTEDDASARRLCDDINLMLGENRALPFPSKEMALTPVEGLSRSYEHMRLAALSAVQTGQCALLIASGEALLQPTLPPELLEQCTITLHAGEDYDIGTLAKQLTGCGYVRCEKVEGPSQFSVRGALLDVFPVQAAMPLRLEFWGDTLDSIAPFEVASQRRVDQQEQVTIPPAQETLVPQPELLAEKIEALAKSLRGKRAPELRIWLNRDAERLRGGEMLTDIDKYLPLLYPGTVTLLDYIPGTVWLSEHMAVQERMRGAQTQYMEDHRMLLEAGTLCKGLEGYLTEVPRMQEMLTERVCVYLDTFLQGGDRIPYRELLNIEAMQTAPWGGEIRQLTEDLSLYCKQGYRTMLVAGSEKTIGILCNDLRDSGIPCDIAAPDSVCQPGRVLLMIGSLTGGFAYPENKTALITQAKTMHARKKAKKHKKGEEIRALSDITAGDLVVHALHGIGRFVGIRKLELEGVTKDYITIQYAGKDVLYVPVTQLDMVSRYIGTRDDDHVKLHKLSSVEWQKTRNNVKRAAKDMADELIALYAKREKAEGFAFLPDDEIQAEFEERFPYVETDDQLQCIADIKADMQKPHPMDRLLCGDVGFGKTEVAMRAALKCVLSGKQCAILVPTTVLARQHYQTALRRFEQMPVNVELLSRARNPKQQAEILRKLSTGRIDILIGTHRLIQKDVIFKDLGLAIIDEEQRFGVAHKEKFKESFAGVDVLTLSATPIPRTLNMAMSGIRDMSVIEEPPQDRYPVQSYVVEYSDGVVAQALSRELKRGGQAYYLHNRVETIAACADRLQRLLPDARIAYAHGQMTEEAMSDIWRQLVDHEIDILVCTTIIETGVDVPNVNTLIIEDADRLGLSQLYQLRGRVGRSNRRAYAYFTFRREKVLTEVATKRLNAMREFTQFGSGFRIALRDLEIRGAGSILSGKQHGNMEAVGYDMYIRLLNEAIAEAKGEPIKKAAECTVDIQIDAHIPETYIESLTQRLEIYRRIAAVSTKLEKEDMLDELIDRYGDPPDSIVGLVDTALLRNTAAQLGITEIKQKRGMLLFYVEHPEPEQITALAAAYKGRIEFNSLAKPYIGVKAAKGEKTMKLMEDVLFAMWDAKPPQTPEN</sequence>
<dbReference type="SMART" id="SM00490">
    <property type="entry name" value="HELICc"/>
    <property type="match status" value="1"/>
</dbReference>
<name>D4LFA2_RUMC1</name>
<evidence type="ECO:0000256" key="2">
    <source>
        <dbReference type="ARBA" id="ARBA00022741"/>
    </source>
</evidence>
<evidence type="ECO:0000256" key="9">
    <source>
        <dbReference type="HAMAP-Rule" id="MF_00969"/>
    </source>
</evidence>
<dbReference type="HOGENOM" id="CLU_005122_1_3_9"/>
<dbReference type="GO" id="GO:0006355">
    <property type="term" value="P:regulation of DNA-templated transcription"/>
    <property type="evidence" value="ECO:0007669"/>
    <property type="project" value="UniProtKB-UniRule"/>
</dbReference>
<dbReference type="Pfam" id="PF02559">
    <property type="entry name" value="CarD_TRCF_RID"/>
    <property type="match status" value="1"/>
</dbReference>
<evidence type="ECO:0000256" key="3">
    <source>
        <dbReference type="ARBA" id="ARBA00022763"/>
    </source>
</evidence>
<dbReference type="InterPro" id="IPR005118">
    <property type="entry name" value="TRCF_C"/>
</dbReference>
<evidence type="ECO:0000256" key="7">
    <source>
        <dbReference type="ARBA" id="ARBA00023125"/>
    </source>
</evidence>
<keyword evidence="4 9" id="KW-0378">Hydrolase</keyword>
<keyword evidence="7 9" id="KW-0238">DNA-binding</keyword>
<comment type="similarity">
    <text evidence="9">In the C-terminal section; belongs to the helicase family. RecG subfamily.</text>
</comment>
<dbReference type="Pfam" id="PF03461">
    <property type="entry name" value="TRCF"/>
    <property type="match status" value="1"/>
</dbReference>
<dbReference type="Proteomes" id="UP000007054">
    <property type="component" value="Chromosome"/>
</dbReference>
<dbReference type="NCBIfam" id="TIGR00580">
    <property type="entry name" value="mfd"/>
    <property type="match status" value="1"/>
</dbReference>
<dbReference type="GO" id="GO:0016787">
    <property type="term" value="F:hydrolase activity"/>
    <property type="evidence" value="ECO:0007669"/>
    <property type="project" value="UniProtKB-KW"/>
</dbReference>
<dbReference type="AlphaFoldDB" id="D4LFA2"/>
<dbReference type="PROSITE" id="PS51194">
    <property type="entry name" value="HELICASE_CTER"/>
    <property type="match status" value="1"/>
</dbReference>
<dbReference type="Gene3D" id="2.40.10.170">
    <property type="match status" value="1"/>
</dbReference>
<reference evidence="12" key="2">
    <citation type="submission" date="2010-03" db="EMBL/GenBank/DDBJ databases">
        <authorList>
            <person name="Pajon A."/>
        </authorList>
    </citation>
    <scope>NUCLEOTIDE SEQUENCE</scope>
    <source>
        <strain evidence="12">Type strain: 18P13</strain>
    </source>
</reference>
<dbReference type="InterPro" id="IPR036101">
    <property type="entry name" value="CarD-like/TRCF_RID_sf"/>
</dbReference>
<dbReference type="GO" id="GO:0005737">
    <property type="term" value="C:cytoplasm"/>
    <property type="evidence" value="ECO:0007669"/>
    <property type="project" value="UniProtKB-SubCell"/>
</dbReference>
<dbReference type="InterPro" id="IPR041471">
    <property type="entry name" value="UvrB_inter"/>
</dbReference>
<dbReference type="InterPro" id="IPR003711">
    <property type="entry name" value="CarD-like/TRCF_RID"/>
</dbReference>
<dbReference type="SMART" id="SM00487">
    <property type="entry name" value="DEXDc"/>
    <property type="match status" value="1"/>
</dbReference>
<dbReference type="STRING" id="213810.RUM_23050"/>
<dbReference type="Pfam" id="PF00271">
    <property type="entry name" value="Helicase_C"/>
    <property type="match status" value="1"/>
</dbReference>
<dbReference type="SMART" id="SM00982">
    <property type="entry name" value="TRCF"/>
    <property type="match status" value="1"/>
</dbReference>
<evidence type="ECO:0000259" key="11">
    <source>
        <dbReference type="PROSITE" id="PS51194"/>
    </source>
</evidence>
<dbReference type="Gene3D" id="3.40.50.11180">
    <property type="match status" value="1"/>
</dbReference>
<comment type="function">
    <text evidence="9">Couples transcription and DNA repair by recognizing RNA polymerase (RNAP) stalled at DNA lesions. Mediates ATP-dependent release of RNAP and its truncated transcript from the DNA, and recruitment of nucleotide excision repair machinery to the damaged site.</text>
</comment>
<dbReference type="GO" id="GO:0005524">
    <property type="term" value="F:ATP binding"/>
    <property type="evidence" value="ECO:0007669"/>
    <property type="project" value="UniProtKB-UniRule"/>
</dbReference>
<comment type="subcellular location">
    <subcellularLocation>
        <location evidence="9">Cytoplasm</location>
    </subcellularLocation>
</comment>
<evidence type="ECO:0000313" key="13">
    <source>
        <dbReference type="Proteomes" id="UP000007054"/>
    </source>
</evidence>
<dbReference type="InterPro" id="IPR011545">
    <property type="entry name" value="DEAD/DEAH_box_helicase_dom"/>
</dbReference>
<keyword evidence="2 9" id="KW-0547">Nucleotide-binding</keyword>
<feature type="domain" description="Helicase C-terminal" evidence="11">
    <location>
        <begin position="808"/>
        <end position="962"/>
    </location>
</feature>
<evidence type="ECO:0000256" key="4">
    <source>
        <dbReference type="ARBA" id="ARBA00022801"/>
    </source>
</evidence>
<dbReference type="PROSITE" id="PS51192">
    <property type="entry name" value="HELICASE_ATP_BIND_1"/>
    <property type="match status" value="1"/>
</dbReference>
<comment type="similarity">
    <text evidence="9">In the N-terminal section; belongs to the UvrB family.</text>
</comment>
<dbReference type="Pfam" id="PF17757">
    <property type="entry name" value="UvrB_inter"/>
    <property type="match status" value="1"/>
</dbReference>
<dbReference type="PANTHER" id="PTHR47964:SF1">
    <property type="entry name" value="ATP-DEPENDENT DNA HELICASE HOMOLOG RECG, CHLOROPLASTIC"/>
    <property type="match status" value="1"/>
</dbReference>
<keyword evidence="13" id="KW-1185">Reference proteome</keyword>
<evidence type="ECO:0000256" key="1">
    <source>
        <dbReference type="ARBA" id="ARBA00022490"/>
    </source>
</evidence>
<keyword evidence="6 9" id="KW-0067">ATP-binding</keyword>
<reference evidence="12" key="1">
    <citation type="submission" date="2010-03" db="EMBL/GenBank/DDBJ databases">
        <title>The genome sequence of Ruminococcus sp. 18P13.</title>
        <authorList>
            <consortium name="metaHIT consortium -- http://www.metahit.eu/"/>
            <person name="Pajon A."/>
            <person name="Turner K."/>
            <person name="Parkhill J."/>
            <person name="Bernalier A."/>
        </authorList>
    </citation>
    <scope>NUCLEOTIDE SEQUENCE [LARGE SCALE GENOMIC DNA]</scope>
    <source>
        <strain evidence="12">Type strain: 18P13</strain>
    </source>
</reference>
<keyword evidence="3 9" id="KW-0227">DNA damage</keyword>
<dbReference type="EC" id="3.6.4.-" evidence="9"/>
<protein>
    <recommendedName>
        <fullName evidence="9">Transcription-repair-coupling factor</fullName>
        <shortName evidence="9">TRCF</shortName>
        <ecNumber evidence="9">3.6.4.-</ecNumber>
    </recommendedName>
</protein>
<dbReference type="SUPFAM" id="SSF52540">
    <property type="entry name" value="P-loop containing nucleoside triphosphate hydrolases"/>
    <property type="match status" value="4"/>
</dbReference>
<accession>D4LFA2</accession>
<dbReference type="SUPFAM" id="SSF141259">
    <property type="entry name" value="CarD-like"/>
    <property type="match status" value="1"/>
</dbReference>
<dbReference type="KEGG" id="rch:RUM_23050"/>
<dbReference type="GO" id="GO:0003684">
    <property type="term" value="F:damaged DNA binding"/>
    <property type="evidence" value="ECO:0007669"/>
    <property type="project" value="InterPro"/>
</dbReference>
<dbReference type="InterPro" id="IPR001650">
    <property type="entry name" value="Helicase_C-like"/>
</dbReference>
<dbReference type="GeneID" id="83156952"/>
<dbReference type="SUPFAM" id="SSF143517">
    <property type="entry name" value="TRCF domain-like"/>
    <property type="match status" value="1"/>
</dbReference>
<proteinExistence type="inferred from homology"/>
<keyword evidence="1 9" id="KW-0963">Cytoplasm</keyword>
<dbReference type="InterPro" id="IPR027417">
    <property type="entry name" value="P-loop_NTPase"/>
</dbReference>
<evidence type="ECO:0000256" key="6">
    <source>
        <dbReference type="ARBA" id="ARBA00022840"/>
    </source>
</evidence>
<keyword evidence="8 9" id="KW-0234">DNA repair</keyword>
<dbReference type="Gene3D" id="3.90.1150.50">
    <property type="entry name" value="Transcription-repair-coupling factor, D7 domain"/>
    <property type="match status" value="1"/>
</dbReference>
<dbReference type="EMBL" id="FP929052">
    <property type="protein sequence ID" value="CBL18297.1"/>
    <property type="molecule type" value="Genomic_DNA"/>
</dbReference>
<dbReference type="RefSeq" id="WP_015559203.1">
    <property type="nucleotide sequence ID" value="NC_021039.1"/>
</dbReference>
<evidence type="ECO:0000256" key="5">
    <source>
        <dbReference type="ARBA" id="ARBA00022806"/>
    </source>
</evidence>
<dbReference type="GO" id="GO:0003678">
    <property type="term" value="F:DNA helicase activity"/>
    <property type="evidence" value="ECO:0007669"/>
    <property type="project" value="TreeGrafter"/>
</dbReference>
<dbReference type="Gene3D" id="3.40.50.300">
    <property type="entry name" value="P-loop containing nucleotide triphosphate hydrolases"/>
    <property type="match status" value="2"/>
</dbReference>
<keyword evidence="5" id="KW-0347">Helicase</keyword>
<organism evidence="12 13">
    <name type="scientific">Ruminococcus champanellensis (strain DSM 18848 / JCM 17042 / KCTC 15320 / 18P13)</name>
    <dbReference type="NCBI Taxonomy" id="213810"/>
    <lineage>
        <taxon>Bacteria</taxon>
        <taxon>Bacillati</taxon>
        <taxon>Bacillota</taxon>
        <taxon>Clostridia</taxon>
        <taxon>Eubacteriales</taxon>
        <taxon>Oscillospiraceae</taxon>
        <taxon>Ruminococcus</taxon>
    </lineage>
</organism>
<evidence type="ECO:0000313" key="12">
    <source>
        <dbReference type="EMBL" id="CBL18297.1"/>
    </source>
</evidence>
<dbReference type="InterPro" id="IPR004576">
    <property type="entry name" value="Mfd"/>
</dbReference>
<feature type="domain" description="Helicase ATP-binding" evidence="10">
    <location>
        <begin position="626"/>
        <end position="787"/>
    </location>
</feature>